<evidence type="ECO:0000259" key="12">
    <source>
        <dbReference type="Pfam" id="PF16327"/>
    </source>
</evidence>
<feature type="transmembrane region" description="Helical" evidence="10">
    <location>
        <begin position="155"/>
        <end position="176"/>
    </location>
</feature>
<dbReference type="PRINTS" id="PR01410">
    <property type="entry name" value="CCBIOGENESIS"/>
</dbReference>
<evidence type="ECO:0000313" key="13">
    <source>
        <dbReference type="EMBL" id="RHD54824.1"/>
    </source>
</evidence>
<evidence type="ECO:0000256" key="6">
    <source>
        <dbReference type="ARBA" id="ARBA00022748"/>
    </source>
</evidence>
<evidence type="ECO:0000256" key="2">
    <source>
        <dbReference type="ARBA" id="ARBA00009186"/>
    </source>
</evidence>
<keyword evidence="6" id="KW-0201">Cytochrome c-type biogenesis</keyword>
<keyword evidence="8 10" id="KW-0472">Membrane</keyword>
<organism evidence="13 14">
    <name type="scientific">Collinsella intestinalis</name>
    <dbReference type="NCBI Taxonomy" id="147207"/>
    <lineage>
        <taxon>Bacteria</taxon>
        <taxon>Bacillati</taxon>
        <taxon>Actinomycetota</taxon>
        <taxon>Coriobacteriia</taxon>
        <taxon>Coriobacteriales</taxon>
        <taxon>Coriobacteriaceae</taxon>
        <taxon>Collinsella</taxon>
    </lineage>
</organism>
<feature type="transmembrane region" description="Helical" evidence="10">
    <location>
        <begin position="70"/>
        <end position="93"/>
    </location>
</feature>
<evidence type="ECO:0000256" key="3">
    <source>
        <dbReference type="ARBA" id="ARBA00022475"/>
    </source>
</evidence>
<dbReference type="InterPro" id="IPR003567">
    <property type="entry name" value="Cyt_c_biogenesis"/>
</dbReference>
<evidence type="ECO:0000313" key="14">
    <source>
        <dbReference type="Proteomes" id="UP000286050"/>
    </source>
</evidence>
<dbReference type="Pfam" id="PF16327">
    <property type="entry name" value="CcmF_C"/>
    <property type="match status" value="1"/>
</dbReference>
<keyword evidence="7 10" id="KW-1133">Transmembrane helix</keyword>
<dbReference type="Proteomes" id="UP000286050">
    <property type="component" value="Unassembled WGS sequence"/>
</dbReference>
<keyword evidence="4" id="KW-0997">Cell inner membrane</keyword>
<feature type="domain" description="Cytochrome c assembly protein" evidence="11">
    <location>
        <begin position="127"/>
        <end position="339"/>
    </location>
</feature>
<evidence type="ECO:0000256" key="7">
    <source>
        <dbReference type="ARBA" id="ARBA00022989"/>
    </source>
</evidence>
<feature type="transmembrane region" description="Helical" evidence="10">
    <location>
        <begin position="318"/>
        <end position="336"/>
    </location>
</feature>
<feature type="transmembrane region" description="Helical" evidence="10">
    <location>
        <begin position="39"/>
        <end position="58"/>
    </location>
</feature>
<feature type="transmembrane region" description="Helical" evidence="10">
    <location>
        <begin position="518"/>
        <end position="543"/>
    </location>
</feature>
<name>A0A414FUZ3_9ACTN</name>
<dbReference type="GO" id="GO:0015232">
    <property type="term" value="F:heme transmembrane transporter activity"/>
    <property type="evidence" value="ECO:0007669"/>
    <property type="project" value="InterPro"/>
</dbReference>
<feature type="transmembrane region" description="Helical" evidence="10">
    <location>
        <begin position="221"/>
        <end position="243"/>
    </location>
</feature>
<dbReference type="PANTHER" id="PTHR43653:SF1">
    <property type="entry name" value="CYTOCHROME C-TYPE BIOGENESIS PROTEIN CCMF"/>
    <property type="match status" value="1"/>
</dbReference>
<accession>A0A414FUZ3</accession>
<dbReference type="GO" id="GO:0005886">
    <property type="term" value="C:plasma membrane"/>
    <property type="evidence" value="ECO:0007669"/>
    <property type="project" value="UniProtKB-SubCell"/>
</dbReference>
<evidence type="ECO:0000256" key="9">
    <source>
        <dbReference type="ARBA" id="ARBA00037230"/>
    </source>
</evidence>
<dbReference type="InterPro" id="IPR003568">
    <property type="entry name" value="Cyt_c_biogenesis_CcmF"/>
</dbReference>
<comment type="similarity">
    <text evidence="2">Belongs to the CcmF/CycK/Ccl1/NrfE/CcsA family.</text>
</comment>
<feature type="transmembrane region" description="Helical" evidence="10">
    <location>
        <begin position="439"/>
        <end position="459"/>
    </location>
</feature>
<feature type="transmembrane region" description="Helical" evidence="10">
    <location>
        <begin position="575"/>
        <end position="595"/>
    </location>
</feature>
<protein>
    <recommendedName>
        <fullName evidence="15">Cytochrome c-type biogenesis protein CcmF</fullName>
    </recommendedName>
</protein>
<dbReference type="EMBL" id="QSJI01000007">
    <property type="protein sequence ID" value="RHD54824.1"/>
    <property type="molecule type" value="Genomic_DNA"/>
</dbReference>
<sequence length="748" mass="80279">MRVRGPGASVGRPPCIFGDARGRPFAPERFPMTSTLGNTLQSLALVFSVVSALMLIAGSKRPISRPARTGYAFVYASFALLTACVGIVLMGMLTEDYTLAYVVSNYPATDSPLQPLYRVSAVWAGRQGSLLLWTWLISAFAAAQAYRRRRASEELTCAALGVTEIVVALFTATLVFSASNNPFMATAAEHLNADGTLVSKIGGMNPLLMHWAMILHPPATFIGYAAMTIPFAYAMAALITGDLSARWVELCDRMAVFGFIFLSIGMGLGAVWAYVVLGWGGFWAWDAVENASLMSWLTCVAMIHSFTMYRKRGIFKRWSMLSATITFIFVVLGTFITRSGLVQSVHAFAEDPVSTYFFLAIMVVSGLAFLLGVAYRHAEFGEDDGEIESMISKNGSYYLTNIVMLMAGVLVAYLTVSSALPSWMPLGGAVVAAGAYNAVARPVAVFVVLLMAVCPMLGWRKTDRAKFARHMRVPAIAGAAVFVALMAYFALVLVPEYHEIIAAGGAAGEALTEQGPAVYYFGLTVLAFASASLLFTSSLYLLGRGVRGRMRAKGERMPLALVNLFRRSPAQAGGYLCHLGVAIVVVGLVGSMMYVREATVNLAGEAGESVRVGAYELTFTDSERYSDDQNNEIMRVELDVTNAETGRPLGHVAPSMKVAAATSQTTLDAAVITFPLEDLFVAFQGLNPDGSLSLNVKVNPLILFTWAGGAISTLGIVLAFAPRRATPLLAADERERAAASCAEGELHE</sequence>
<feature type="domain" description="Cytochrome c-type biogenesis protein CcmF C-terminal" evidence="12">
    <location>
        <begin position="365"/>
        <end position="721"/>
    </location>
</feature>
<evidence type="ECO:0000256" key="8">
    <source>
        <dbReference type="ARBA" id="ARBA00023136"/>
    </source>
</evidence>
<comment type="caution">
    <text evidence="13">The sequence shown here is derived from an EMBL/GenBank/DDBJ whole genome shotgun (WGS) entry which is preliminary data.</text>
</comment>
<dbReference type="GO" id="GO:0017004">
    <property type="term" value="P:cytochrome complex assembly"/>
    <property type="evidence" value="ECO:0007669"/>
    <property type="project" value="UniProtKB-KW"/>
</dbReference>
<feature type="transmembrane region" description="Helical" evidence="10">
    <location>
        <begin position="701"/>
        <end position="721"/>
    </location>
</feature>
<keyword evidence="3" id="KW-1003">Cell membrane</keyword>
<dbReference type="PANTHER" id="PTHR43653">
    <property type="entry name" value="CYTOCHROME C ASSEMBLY PROTEIN-RELATED"/>
    <property type="match status" value="1"/>
</dbReference>
<evidence type="ECO:0000256" key="10">
    <source>
        <dbReference type="SAM" id="Phobius"/>
    </source>
</evidence>
<evidence type="ECO:0000256" key="5">
    <source>
        <dbReference type="ARBA" id="ARBA00022692"/>
    </source>
</evidence>
<feature type="transmembrane region" description="Helical" evidence="10">
    <location>
        <begin position="287"/>
        <end position="306"/>
    </location>
</feature>
<evidence type="ECO:0008006" key="15">
    <source>
        <dbReference type="Google" id="ProtNLM"/>
    </source>
</evidence>
<reference evidence="13 14" key="1">
    <citation type="submission" date="2018-08" db="EMBL/GenBank/DDBJ databases">
        <title>A genome reference for cultivated species of the human gut microbiota.</title>
        <authorList>
            <person name="Zou Y."/>
            <person name="Xue W."/>
            <person name="Luo G."/>
        </authorList>
    </citation>
    <scope>NUCLEOTIDE SEQUENCE [LARGE SCALE GENOMIC DNA]</scope>
    <source>
        <strain evidence="13 14">AM30-5LB</strain>
    </source>
</reference>
<dbReference type="GO" id="GO:0020037">
    <property type="term" value="F:heme binding"/>
    <property type="evidence" value="ECO:0007669"/>
    <property type="project" value="InterPro"/>
</dbReference>
<evidence type="ECO:0000259" key="11">
    <source>
        <dbReference type="Pfam" id="PF01578"/>
    </source>
</evidence>
<keyword evidence="5 10" id="KW-0812">Transmembrane</keyword>
<dbReference type="PRINTS" id="PR01411">
    <property type="entry name" value="CCMFBIOGNSIS"/>
</dbReference>
<feature type="transmembrane region" description="Helical" evidence="10">
    <location>
        <begin position="255"/>
        <end position="275"/>
    </location>
</feature>
<comment type="subcellular location">
    <subcellularLocation>
        <location evidence="1">Cell inner membrane</location>
        <topology evidence="1">Multi-pass membrane protein</topology>
    </subcellularLocation>
</comment>
<gene>
    <name evidence="13" type="ORF">DW787_07190</name>
</gene>
<feature type="transmembrane region" description="Helical" evidence="10">
    <location>
        <begin position="396"/>
        <end position="419"/>
    </location>
</feature>
<evidence type="ECO:0000256" key="4">
    <source>
        <dbReference type="ARBA" id="ARBA00022519"/>
    </source>
</evidence>
<evidence type="ECO:0000256" key="1">
    <source>
        <dbReference type="ARBA" id="ARBA00004429"/>
    </source>
</evidence>
<dbReference type="Pfam" id="PF01578">
    <property type="entry name" value="Cytochrom_C_asm"/>
    <property type="match status" value="1"/>
</dbReference>
<dbReference type="AlphaFoldDB" id="A0A414FUZ3"/>
<feature type="transmembrane region" description="Helical" evidence="10">
    <location>
        <begin position="471"/>
        <end position="491"/>
    </location>
</feature>
<dbReference type="InterPro" id="IPR032523">
    <property type="entry name" value="CcmF_C"/>
</dbReference>
<comment type="function">
    <text evidence="9">Required for the biogenesis of c-type cytochromes. Possible subunit of a heme lyase.</text>
</comment>
<feature type="transmembrane region" description="Helical" evidence="10">
    <location>
        <begin position="123"/>
        <end position="143"/>
    </location>
</feature>
<feature type="transmembrane region" description="Helical" evidence="10">
    <location>
        <begin position="356"/>
        <end position="375"/>
    </location>
</feature>
<proteinExistence type="inferred from homology"/>
<dbReference type="InterPro" id="IPR002541">
    <property type="entry name" value="Cyt_c_assembly"/>
</dbReference>